<dbReference type="Pfam" id="PF00765">
    <property type="entry name" value="Autoind_synth"/>
    <property type="match status" value="1"/>
</dbReference>
<dbReference type="SUPFAM" id="SSF55729">
    <property type="entry name" value="Acyl-CoA N-acyltransferases (Nat)"/>
    <property type="match status" value="1"/>
</dbReference>
<evidence type="ECO:0000313" key="1">
    <source>
        <dbReference type="EMBL" id="UFW92213.1"/>
    </source>
</evidence>
<dbReference type="Proteomes" id="UP001430990">
    <property type="component" value="Plasmid pCC829_3"/>
</dbReference>
<protein>
    <recommendedName>
        <fullName evidence="3">Acyl-homoserine-lactone synthase</fullName>
    </recommendedName>
</protein>
<dbReference type="EMBL" id="CP088103">
    <property type="protein sequence ID" value="UFW92213.1"/>
    <property type="molecule type" value="Genomic_DNA"/>
</dbReference>
<dbReference type="InterPro" id="IPR001690">
    <property type="entry name" value="Autoind_synthase"/>
</dbReference>
<keyword evidence="2" id="KW-1185">Reference proteome</keyword>
<accession>A0ABY3R2N9</accession>
<evidence type="ECO:0000313" key="2">
    <source>
        <dbReference type="Proteomes" id="UP001430990"/>
    </source>
</evidence>
<proteinExistence type="predicted"/>
<name>A0ABY3R2N9_9BRAD</name>
<geneLocation type="plasmid" evidence="1 2">
    <name>pCC829_3</name>
</geneLocation>
<keyword evidence="1" id="KW-0614">Plasmid</keyword>
<evidence type="ECO:0008006" key="3">
    <source>
        <dbReference type="Google" id="ProtNLM"/>
    </source>
</evidence>
<organism evidence="1 2">
    <name type="scientific">Bradyrhizobium barranii</name>
    <dbReference type="NCBI Taxonomy" id="2992140"/>
    <lineage>
        <taxon>Bacteria</taxon>
        <taxon>Pseudomonadati</taxon>
        <taxon>Pseudomonadota</taxon>
        <taxon>Alphaproteobacteria</taxon>
        <taxon>Hyphomicrobiales</taxon>
        <taxon>Nitrobacteraceae</taxon>
        <taxon>Bradyrhizobium</taxon>
    </lineage>
</organism>
<sequence length="155" mass="16798">MRAIAIDADEHRRCGPLADEMHLCRGQMFAGRLGWRVNVGHSRGRARDEYDAIDPVLLHRSDLASCTRLITTTAPSVLSHTFAIESSQVVVDTGGKRKGGQPLRRTTLTRFARIIESTSKGDAIATATDLGADASCNWRAGRSPVLGAWSGSERP</sequence>
<gene>
    <name evidence="1" type="ORF">BjapCC829_50295</name>
</gene>
<dbReference type="InterPro" id="IPR016181">
    <property type="entry name" value="Acyl_CoA_acyltransferase"/>
</dbReference>
<reference evidence="1" key="1">
    <citation type="submission" date="2021-11" db="EMBL/GenBank/DDBJ databases">
        <title>Australian commercial rhizobial inoculants.</title>
        <authorList>
            <person name="Kohlmeier M.G."/>
            <person name="O'Hara G.W."/>
            <person name="Colombi E."/>
            <person name="Ramsay J.P."/>
            <person name="Terpolilli J."/>
        </authorList>
    </citation>
    <scope>NUCLEOTIDE SEQUENCE</scope>
    <source>
        <strain evidence="1">CC829</strain>
        <plasmid evidence="1">pCC829_3</plasmid>
    </source>
</reference>
<dbReference type="RefSeq" id="WP_231146004.1">
    <property type="nucleotide sequence ID" value="NZ_CP088103.1"/>
</dbReference>
<dbReference type="Gene3D" id="3.40.630.30">
    <property type="match status" value="1"/>
</dbReference>